<name>A0AAE7RZ78_9CAUD</name>
<dbReference type="GeneID" id="75691694"/>
<proteinExistence type="predicted"/>
<reference evidence="1 2" key="1">
    <citation type="submission" date="2021-04" db="EMBL/GenBank/DDBJ databases">
        <authorList>
            <person name="Shkoporov A.N."/>
            <person name="Stockdale S.R."/>
            <person name="Guerin E."/>
            <person name="Ross R.P."/>
            <person name="Hill C."/>
        </authorList>
    </citation>
    <scope>NUCLEOTIDE SEQUENCE [LARGE SCALE GENOMIC DNA]</scope>
    <source>
        <strain evidence="2">cr44_1</strain>
    </source>
</reference>
<gene>
    <name evidence="1" type="primary">gp_20462</name>
</gene>
<evidence type="ECO:0000313" key="1">
    <source>
        <dbReference type="EMBL" id="QWM89918.1"/>
    </source>
</evidence>
<protein>
    <submittedName>
        <fullName evidence="1">Uncharacterized protein</fullName>
    </submittedName>
</protein>
<accession>A0AAE7RZ78</accession>
<dbReference type="KEGG" id="vg:75691694"/>
<organism evidence="1 2">
    <name type="scientific">uncultured phage cr44_1</name>
    <dbReference type="NCBI Taxonomy" id="2986405"/>
    <lineage>
        <taxon>Viruses</taxon>
        <taxon>Duplodnaviria</taxon>
        <taxon>Heunggongvirae</taxon>
        <taxon>Uroviricota</taxon>
        <taxon>Caudoviricetes</taxon>
        <taxon>Crassvirales</taxon>
        <taxon>Steigviridae</taxon>
        <taxon>Asinivirinae</taxon>
        <taxon>Kahnovirus</taxon>
        <taxon>Kahnovirus copri</taxon>
    </lineage>
</organism>
<sequence length="218" mass="23885">MQSRKITVIQTKNQKKSVIMSAATTLAELKSDLRANGIDYNGMTFFEGTSRVELKNDASVLPHDVPYKGIVTNELVFMLTNTNKKIKSGAMSRMEIYAEIKRRGLQDACLKKFGKNFTMCKTADLIALVQSNGASKPAPVAPASNGGECVDTVARAAISKLVEILEDNGTIEDYEKEKVLDILEGAVKVAPSEEYKPKPASPYSDDEINDMFEGMSIH</sequence>
<dbReference type="RefSeq" id="YP_010359490.1">
    <property type="nucleotide sequence ID" value="NC_062773.1"/>
</dbReference>
<dbReference type="EMBL" id="MZ130483">
    <property type="protein sequence ID" value="QWM89918.1"/>
    <property type="molecule type" value="Genomic_DNA"/>
</dbReference>
<keyword evidence="2" id="KW-1185">Reference proteome</keyword>
<evidence type="ECO:0000313" key="2">
    <source>
        <dbReference type="Proteomes" id="UP000827552"/>
    </source>
</evidence>
<dbReference type="Proteomes" id="UP000827552">
    <property type="component" value="Segment"/>
</dbReference>